<dbReference type="CDD" id="cd23068">
    <property type="entry name" value="PDZ_ZASP52-like"/>
    <property type="match status" value="1"/>
</dbReference>
<feature type="region of interest" description="Disordered" evidence="7">
    <location>
        <begin position="112"/>
        <end position="190"/>
    </location>
</feature>
<feature type="compositionally biased region" description="Low complexity" evidence="7">
    <location>
        <begin position="172"/>
        <end position="183"/>
    </location>
</feature>
<dbReference type="Pfam" id="PF00595">
    <property type="entry name" value="PDZ"/>
    <property type="match status" value="1"/>
</dbReference>
<dbReference type="GO" id="GO:0030036">
    <property type="term" value="P:actin cytoskeleton organization"/>
    <property type="evidence" value="ECO:0007669"/>
    <property type="project" value="TreeGrafter"/>
</dbReference>
<dbReference type="GO" id="GO:0001725">
    <property type="term" value="C:stress fiber"/>
    <property type="evidence" value="ECO:0007669"/>
    <property type="project" value="TreeGrafter"/>
</dbReference>
<dbReference type="WBParaSite" id="PSAMB.scaffold36size104415.g921.t1">
    <property type="protein sequence ID" value="PSAMB.scaffold36size104415.g921.t1"/>
    <property type="gene ID" value="PSAMB.scaffold36size104415.g921"/>
</dbReference>
<feature type="domain" description="PDZ" evidence="9">
    <location>
        <begin position="7"/>
        <end position="90"/>
    </location>
</feature>
<dbReference type="SMART" id="SM00735">
    <property type="entry name" value="ZM"/>
    <property type="match status" value="1"/>
</dbReference>
<dbReference type="SUPFAM" id="SSF57716">
    <property type="entry name" value="Glucocorticoid receptor-like (DNA-binding domain)"/>
    <property type="match status" value="2"/>
</dbReference>
<evidence type="ECO:0000259" key="9">
    <source>
        <dbReference type="PROSITE" id="PS50106"/>
    </source>
</evidence>
<dbReference type="InterPro" id="IPR036034">
    <property type="entry name" value="PDZ_sf"/>
</dbReference>
<dbReference type="GO" id="GO:0046872">
    <property type="term" value="F:metal ion binding"/>
    <property type="evidence" value="ECO:0007669"/>
    <property type="project" value="UniProtKB-KW"/>
</dbReference>
<reference evidence="11" key="1">
    <citation type="submission" date="2022-11" db="UniProtKB">
        <authorList>
            <consortium name="WormBaseParasite"/>
        </authorList>
    </citation>
    <scope>IDENTIFICATION</scope>
</reference>
<dbReference type="PANTHER" id="PTHR24214">
    <property type="entry name" value="PDZ AND LIM DOMAIN PROTEIN ZASP"/>
    <property type="match status" value="1"/>
</dbReference>
<dbReference type="Proteomes" id="UP000887566">
    <property type="component" value="Unplaced"/>
</dbReference>
<evidence type="ECO:0000256" key="6">
    <source>
        <dbReference type="PROSITE-ProRule" id="PRU00125"/>
    </source>
</evidence>
<dbReference type="PROSITE" id="PS50023">
    <property type="entry name" value="LIM_DOMAIN_2"/>
    <property type="match status" value="1"/>
</dbReference>
<feature type="compositionally biased region" description="Basic and acidic residues" evidence="7">
    <location>
        <begin position="262"/>
        <end position="282"/>
    </location>
</feature>
<keyword evidence="2" id="KW-0963">Cytoplasm</keyword>
<dbReference type="SUPFAM" id="SSF50156">
    <property type="entry name" value="PDZ domain-like"/>
    <property type="match status" value="1"/>
</dbReference>
<dbReference type="Gene3D" id="2.30.42.10">
    <property type="match status" value="1"/>
</dbReference>
<accession>A0A914WBM4</accession>
<evidence type="ECO:0000256" key="7">
    <source>
        <dbReference type="SAM" id="MobiDB-lite"/>
    </source>
</evidence>
<dbReference type="FunFam" id="2.30.42.10:FF:000055">
    <property type="entry name" value="PDZ and LIM domain protein 3"/>
    <property type="match status" value="1"/>
</dbReference>
<name>A0A914WBM4_9BILA</name>
<dbReference type="Pfam" id="PF15936">
    <property type="entry name" value="DUF4749"/>
    <property type="match status" value="1"/>
</dbReference>
<evidence type="ECO:0000256" key="4">
    <source>
        <dbReference type="ARBA" id="ARBA00022833"/>
    </source>
</evidence>
<evidence type="ECO:0000313" key="11">
    <source>
        <dbReference type="WBParaSite" id="PSAMB.scaffold36size104415.g921.t1"/>
    </source>
</evidence>
<dbReference type="GO" id="GO:0030018">
    <property type="term" value="C:Z disc"/>
    <property type="evidence" value="ECO:0007669"/>
    <property type="project" value="TreeGrafter"/>
</dbReference>
<dbReference type="Gene3D" id="2.10.110.10">
    <property type="entry name" value="Cysteine Rich Protein"/>
    <property type="match status" value="1"/>
</dbReference>
<dbReference type="InterPro" id="IPR050604">
    <property type="entry name" value="PDZ-LIM_domain"/>
</dbReference>
<dbReference type="PANTHER" id="PTHR24214:SF38">
    <property type="entry name" value="PDZ AND LIM DOMAIN PROTEIN ZASP-RELATED"/>
    <property type="match status" value="1"/>
</dbReference>
<dbReference type="GO" id="GO:0005912">
    <property type="term" value="C:adherens junction"/>
    <property type="evidence" value="ECO:0007669"/>
    <property type="project" value="TreeGrafter"/>
</dbReference>
<evidence type="ECO:0000313" key="10">
    <source>
        <dbReference type="Proteomes" id="UP000887566"/>
    </source>
</evidence>
<evidence type="ECO:0000259" key="8">
    <source>
        <dbReference type="PROSITE" id="PS50023"/>
    </source>
</evidence>
<dbReference type="PROSITE" id="PS50106">
    <property type="entry name" value="PDZ"/>
    <property type="match status" value="1"/>
</dbReference>
<keyword evidence="4 6" id="KW-0862">Zinc</keyword>
<dbReference type="InterPro" id="IPR006643">
    <property type="entry name" value="Zasp-like_motif"/>
</dbReference>
<dbReference type="InterPro" id="IPR001478">
    <property type="entry name" value="PDZ"/>
</dbReference>
<evidence type="ECO:0000256" key="5">
    <source>
        <dbReference type="ARBA" id="ARBA00023038"/>
    </source>
</evidence>
<evidence type="ECO:0000256" key="1">
    <source>
        <dbReference type="ARBA" id="ARBA00004496"/>
    </source>
</evidence>
<sequence>MAVETVTVRMSRSDGSTPWGFRLQGGQEYGNILTIGPVAAGSLADRAGLHNGDAVTQLCGRDAQRMPHQDAQNIIVSSGNTLDLIVQRAGGAHIWKPSITQLGQDTTVSKFQHTVHSTGSSSHAPPPGPPPPPPMSAPPPQPAKSVKVSLEHQPQTGGNIPGYNSAARPFNTSSRSTASSTTTGGPEVKHLQYNSPLNLYSQNNAAEQYLQQTGGLFGTDPNLNKAKEEPAYLKSATLRLIQESEQDVRSGRASPRQPNEWAEGRSETLHHTDAHQQSDSFKRLSSALGTPAAPREASPGRAPSPRFDGGVPVCYCCGRSIIGVFCKASGKSLHPECFNCSTCGMSLKNIGHVLHNNKIYCETHGNQNKHLHFGAAPPVAPNAFL</sequence>
<dbReference type="SMART" id="SM00228">
    <property type="entry name" value="PDZ"/>
    <property type="match status" value="1"/>
</dbReference>
<evidence type="ECO:0000256" key="2">
    <source>
        <dbReference type="ARBA" id="ARBA00022490"/>
    </source>
</evidence>
<proteinExistence type="predicted"/>
<protein>
    <submittedName>
        <fullName evidence="11">PDZ and LIM domain protein Zasp</fullName>
    </submittedName>
</protein>
<dbReference type="GO" id="GO:0003779">
    <property type="term" value="F:actin binding"/>
    <property type="evidence" value="ECO:0007669"/>
    <property type="project" value="TreeGrafter"/>
</dbReference>
<dbReference type="GO" id="GO:0031941">
    <property type="term" value="C:filamentous actin"/>
    <property type="evidence" value="ECO:0007669"/>
    <property type="project" value="TreeGrafter"/>
</dbReference>
<dbReference type="GO" id="GO:0061061">
    <property type="term" value="P:muscle structure development"/>
    <property type="evidence" value="ECO:0007669"/>
    <property type="project" value="TreeGrafter"/>
</dbReference>
<comment type="subcellular location">
    <subcellularLocation>
        <location evidence="1">Cytoplasm</location>
    </subcellularLocation>
</comment>
<dbReference type="InterPro" id="IPR001781">
    <property type="entry name" value="Znf_LIM"/>
</dbReference>
<dbReference type="SMART" id="SM00132">
    <property type="entry name" value="LIM"/>
    <property type="match status" value="1"/>
</dbReference>
<feature type="domain" description="LIM zinc-binding" evidence="8">
    <location>
        <begin position="312"/>
        <end position="371"/>
    </location>
</feature>
<dbReference type="Pfam" id="PF00412">
    <property type="entry name" value="LIM"/>
    <property type="match status" value="1"/>
</dbReference>
<keyword evidence="10" id="KW-1185">Reference proteome</keyword>
<evidence type="ECO:0000256" key="3">
    <source>
        <dbReference type="ARBA" id="ARBA00022723"/>
    </source>
</evidence>
<feature type="compositionally biased region" description="Pro residues" evidence="7">
    <location>
        <begin position="124"/>
        <end position="142"/>
    </location>
</feature>
<dbReference type="AlphaFoldDB" id="A0A914WBM4"/>
<organism evidence="10 11">
    <name type="scientific">Plectus sambesii</name>
    <dbReference type="NCBI Taxonomy" id="2011161"/>
    <lineage>
        <taxon>Eukaryota</taxon>
        <taxon>Metazoa</taxon>
        <taxon>Ecdysozoa</taxon>
        <taxon>Nematoda</taxon>
        <taxon>Chromadorea</taxon>
        <taxon>Plectida</taxon>
        <taxon>Plectina</taxon>
        <taxon>Plectoidea</taxon>
        <taxon>Plectidae</taxon>
        <taxon>Plectus</taxon>
    </lineage>
</organism>
<feature type="region of interest" description="Disordered" evidence="7">
    <location>
        <begin position="243"/>
        <end position="304"/>
    </location>
</feature>
<keyword evidence="5 6" id="KW-0440">LIM domain</keyword>
<keyword evidence="3 6" id="KW-0479">Metal-binding</keyword>
<dbReference type="GO" id="GO:0051371">
    <property type="term" value="F:muscle alpha-actinin binding"/>
    <property type="evidence" value="ECO:0007669"/>
    <property type="project" value="TreeGrafter"/>
</dbReference>
<dbReference type="InterPro" id="IPR031847">
    <property type="entry name" value="PDLI1-4/Zasp-like_mid"/>
</dbReference>